<evidence type="ECO:0000256" key="3">
    <source>
        <dbReference type="ARBA" id="ARBA00009592"/>
    </source>
</evidence>
<dbReference type="FunFam" id="3.80.10.10:FF:000403">
    <property type="entry name" value="Receptor-like protein 2"/>
    <property type="match status" value="1"/>
</dbReference>
<evidence type="ECO:0000256" key="9">
    <source>
        <dbReference type="ARBA" id="ARBA00022692"/>
    </source>
</evidence>
<keyword evidence="9 22" id="KW-0812">Transmembrane</keyword>
<evidence type="ECO:0000256" key="19">
    <source>
        <dbReference type="ARBA" id="ARBA00047899"/>
    </source>
</evidence>
<dbReference type="Gene3D" id="1.10.510.10">
    <property type="entry name" value="Transferase(Phosphotransferase) domain 1"/>
    <property type="match status" value="1"/>
</dbReference>
<dbReference type="FunFam" id="3.80.10.10:FF:000095">
    <property type="entry name" value="LRR receptor-like serine/threonine-protein kinase GSO1"/>
    <property type="match status" value="1"/>
</dbReference>
<dbReference type="Pfam" id="PF13855">
    <property type="entry name" value="LRR_8"/>
    <property type="match status" value="3"/>
</dbReference>
<dbReference type="CDD" id="cd14066">
    <property type="entry name" value="STKc_IRAK"/>
    <property type="match status" value="1"/>
</dbReference>
<dbReference type="GO" id="GO:0005524">
    <property type="term" value="F:ATP binding"/>
    <property type="evidence" value="ECO:0007669"/>
    <property type="project" value="UniProtKB-UniRule"/>
</dbReference>
<comment type="subcellular location">
    <subcellularLocation>
        <location evidence="1">Cell membrane</location>
        <topology evidence="1">Single-pass type I membrane protein</topology>
    </subcellularLocation>
</comment>
<feature type="binding site" evidence="21">
    <location>
        <position position="839"/>
    </location>
    <ligand>
        <name>ATP</name>
        <dbReference type="ChEBI" id="CHEBI:30616"/>
    </ligand>
</feature>
<dbReference type="FunFam" id="3.80.10.10:FF:000213">
    <property type="entry name" value="Tyrosine-sulfated glycopeptide receptor 1"/>
    <property type="match status" value="1"/>
</dbReference>
<dbReference type="SUPFAM" id="SSF52047">
    <property type="entry name" value="RNI-like"/>
    <property type="match status" value="1"/>
</dbReference>
<keyword evidence="5" id="KW-1003">Cell membrane</keyword>
<keyword evidence="14 21" id="KW-0067">ATP-binding</keyword>
<dbReference type="InterPro" id="IPR013210">
    <property type="entry name" value="LRR_N_plant-typ"/>
</dbReference>
<dbReference type="Proteomes" id="UP001497457">
    <property type="component" value="Chromosome 2b"/>
</dbReference>
<evidence type="ECO:0000313" key="24">
    <source>
        <dbReference type="EMBL" id="CAL4966724.1"/>
    </source>
</evidence>
<keyword evidence="7" id="KW-0433">Leucine-rich repeat</keyword>
<organism evidence="24 25">
    <name type="scientific">Urochloa decumbens</name>
    <dbReference type="NCBI Taxonomy" id="240449"/>
    <lineage>
        <taxon>Eukaryota</taxon>
        <taxon>Viridiplantae</taxon>
        <taxon>Streptophyta</taxon>
        <taxon>Embryophyta</taxon>
        <taxon>Tracheophyta</taxon>
        <taxon>Spermatophyta</taxon>
        <taxon>Magnoliopsida</taxon>
        <taxon>Liliopsida</taxon>
        <taxon>Poales</taxon>
        <taxon>Poaceae</taxon>
        <taxon>PACMAD clade</taxon>
        <taxon>Panicoideae</taxon>
        <taxon>Panicodae</taxon>
        <taxon>Paniceae</taxon>
        <taxon>Melinidinae</taxon>
        <taxon>Urochloa</taxon>
    </lineage>
</organism>
<evidence type="ECO:0000256" key="10">
    <source>
        <dbReference type="ARBA" id="ARBA00022729"/>
    </source>
</evidence>
<dbReference type="PANTHER" id="PTHR27008">
    <property type="entry name" value="OS04G0122200 PROTEIN"/>
    <property type="match status" value="1"/>
</dbReference>
<dbReference type="SUPFAM" id="SSF52058">
    <property type="entry name" value="L domain-like"/>
    <property type="match status" value="2"/>
</dbReference>
<evidence type="ECO:0000256" key="6">
    <source>
        <dbReference type="ARBA" id="ARBA00022527"/>
    </source>
</evidence>
<dbReference type="InterPro" id="IPR032675">
    <property type="entry name" value="LRR_dom_sf"/>
</dbReference>
<dbReference type="InterPro" id="IPR001611">
    <property type="entry name" value="Leu-rich_rpt"/>
</dbReference>
<keyword evidence="6" id="KW-0723">Serine/threonine-protein kinase</keyword>
<keyword evidence="25" id="KW-1185">Reference proteome</keyword>
<evidence type="ECO:0000256" key="1">
    <source>
        <dbReference type="ARBA" id="ARBA00004251"/>
    </source>
</evidence>
<dbReference type="AlphaFoldDB" id="A0ABC8ZTU1"/>
<dbReference type="Gene3D" id="3.80.10.10">
    <property type="entry name" value="Ribonuclease Inhibitor"/>
    <property type="match status" value="4"/>
</dbReference>
<dbReference type="SMART" id="SM00369">
    <property type="entry name" value="LRR_TYP"/>
    <property type="match status" value="7"/>
</dbReference>
<dbReference type="GO" id="GO:0005886">
    <property type="term" value="C:plasma membrane"/>
    <property type="evidence" value="ECO:0007669"/>
    <property type="project" value="UniProtKB-SubCell"/>
</dbReference>
<reference evidence="24 25" key="2">
    <citation type="submission" date="2024-10" db="EMBL/GenBank/DDBJ databases">
        <authorList>
            <person name="Ryan C."/>
        </authorList>
    </citation>
    <scope>NUCLEOTIDE SEQUENCE [LARGE SCALE GENOMIC DNA]</scope>
</reference>
<dbReference type="InterPro" id="IPR000719">
    <property type="entry name" value="Prot_kinase_dom"/>
</dbReference>
<evidence type="ECO:0000256" key="20">
    <source>
        <dbReference type="ARBA" id="ARBA00048679"/>
    </source>
</evidence>
<dbReference type="InterPro" id="IPR011009">
    <property type="entry name" value="Kinase-like_dom_sf"/>
</dbReference>
<name>A0ABC8ZTU1_9POAL</name>
<comment type="similarity">
    <text evidence="2">Belongs to the protein kinase superfamily. Ser/Thr protein kinase family.</text>
</comment>
<keyword evidence="16 22" id="KW-0472">Membrane</keyword>
<evidence type="ECO:0000256" key="14">
    <source>
        <dbReference type="ARBA" id="ARBA00022840"/>
    </source>
</evidence>
<evidence type="ECO:0000256" key="16">
    <source>
        <dbReference type="ARBA" id="ARBA00023136"/>
    </source>
</evidence>
<evidence type="ECO:0000256" key="11">
    <source>
        <dbReference type="ARBA" id="ARBA00022737"/>
    </source>
</evidence>
<evidence type="ECO:0000256" key="18">
    <source>
        <dbReference type="ARBA" id="ARBA00023180"/>
    </source>
</evidence>
<sequence>MAVWQRPMQLSRQVIVPGVAVSLLILSFSLLFLCDRAAACTAEEREALLSFLADLSPRPGDGIDASWRGSLDCCSWDGVTCGGDGAVARLWLPRRGLGGTISPAVANLTALTHLNLSGNSLDGAFPSALLQIPSAAVVVDVSYNRLSGSLPDLSPPAGVAGGALPLQVLDVSSNFLAGQFPSMLWEHTPSLVSLNASNNSLEGSIPFFCATCPALAVLDLSLNQLGGGIPGGFANCSRLRVLSAGRNNLTGELPSDIFDVKPLQRLLLPSNQIQGNLDPERIAKLVNLVALDLGYNNFTGELPESISQLPNLEELRLGHNNLTGTLPPALSNWTGLRCLDLRSNSFVGDLDDVDFSGLGNLTVFDMASNNFTGTMPPSIYSCTSLKALRVGNNQIGGEVSPEIGALRQLQFLSLTINSFTNITGLLWNLKGCVNLTALLVSYNFYGEAMPDAGWVGDHVSNLRLLVMDSCELTGTIPTWLSNLHDLNILNLAGNRFTGPIPSWIGGLKKLYYVDLSGNQLSGEIPAALAALPLLTSEKAMAEFNPGHMPLTFSLTPNNGAASRQGRGYYQMSGVATTLNFSDNNLTGGIPGEVVGKLVTLQVLDVSRNGLSGWILPELCDLARLQVLILRRNRLTGPIPPALNQLNFLAVFSVSSNDLQGPIPTGGQFDAFPPGSFRDNPKLCGAAISVPCAARPIAAGEREPASSKLVSRRILVSIVLAVCLGVVALVFLVGCVVIAARRARRPKGSVGDGGGGKFADATSLFDYSMTDLNGDDSKETTILFMSESATTTTGGAARRVTFMDILKATNNFSQASIIGSGGYGLVYLAELDDGTRLAVKRLNGDLCLMDREFRAEVEALSSASATHKHLVPLRGFCVRGRLRLLLYPYMSNGSLHDWLHDWPDGGAQLRWSDRLRIARGASRGLLHIHEHCEPRIVHRDIKSSNILLDADHEARVADFGLARLILPDRTHVTTELVGTPGYIPPEYGQAWVATRRGDVYSFGVVLLELLTGRRPVEVVQGQRRQWELVGWVMGMRAMGRHEEVLDRRIRGDAGDEAQMLYVLDLACLCVDAAPFSRPAIQEVVGWLDNVDTIGKPTEDVVTKGP</sequence>
<keyword evidence="11" id="KW-0677">Repeat</keyword>
<gene>
    <name evidence="24" type="ORF">URODEC1_LOCUS47944</name>
</gene>
<dbReference type="SUPFAM" id="SSF56112">
    <property type="entry name" value="Protein kinase-like (PK-like)"/>
    <property type="match status" value="1"/>
</dbReference>
<dbReference type="PROSITE" id="PS50011">
    <property type="entry name" value="PROTEIN_KINASE_DOM"/>
    <property type="match status" value="1"/>
</dbReference>
<dbReference type="EMBL" id="OZ075112">
    <property type="protein sequence ID" value="CAL4966724.1"/>
    <property type="molecule type" value="Genomic_DNA"/>
</dbReference>
<comment type="catalytic activity">
    <reaction evidence="20">
        <text>L-seryl-[protein] + ATP = O-phospho-L-seryl-[protein] + ADP + H(+)</text>
        <dbReference type="Rhea" id="RHEA:17989"/>
        <dbReference type="Rhea" id="RHEA-COMP:9863"/>
        <dbReference type="Rhea" id="RHEA-COMP:11604"/>
        <dbReference type="ChEBI" id="CHEBI:15378"/>
        <dbReference type="ChEBI" id="CHEBI:29999"/>
        <dbReference type="ChEBI" id="CHEBI:30616"/>
        <dbReference type="ChEBI" id="CHEBI:83421"/>
        <dbReference type="ChEBI" id="CHEBI:456216"/>
        <dbReference type="EC" id="2.7.11.1"/>
    </reaction>
</comment>
<evidence type="ECO:0000256" key="8">
    <source>
        <dbReference type="ARBA" id="ARBA00022679"/>
    </source>
</evidence>
<accession>A0ABC8ZTU1</accession>
<keyword evidence="8" id="KW-0808">Transferase</keyword>
<dbReference type="InterPro" id="IPR003591">
    <property type="entry name" value="Leu-rich_rpt_typical-subtyp"/>
</dbReference>
<evidence type="ECO:0000256" key="12">
    <source>
        <dbReference type="ARBA" id="ARBA00022741"/>
    </source>
</evidence>
<dbReference type="EC" id="2.7.11.1" evidence="4"/>
<evidence type="ECO:0000256" key="2">
    <source>
        <dbReference type="ARBA" id="ARBA00008684"/>
    </source>
</evidence>
<dbReference type="SMART" id="SM00220">
    <property type="entry name" value="S_TKc"/>
    <property type="match status" value="1"/>
</dbReference>
<feature type="domain" description="Protein kinase" evidence="23">
    <location>
        <begin position="811"/>
        <end position="1086"/>
    </location>
</feature>
<dbReference type="Pfam" id="PF08263">
    <property type="entry name" value="LRRNT_2"/>
    <property type="match status" value="1"/>
</dbReference>
<evidence type="ECO:0000259" key="23">
    <source>
        <dbReference type="PROSITE" id="PS50011"/>
    </source>
</evidence>
<dbReference type="InterPro" id="IPR008271">
    <property type="entry name" value="Ser/Thr_kinase_AS"/>
</dbReference>
<evidence type="ECO:0000256" key="22">
    <source>
        <dbReference type="SAM" id="Phobius"/>
    </source>
</evidence>
<evidence type="ECO:0000256" key="4">
    <source>
        <dbReference type="ARBA" id="ARBA00012513"/>
    </source>
</evidence>
<dbReference type="InterPro" id="IPR051809">
    <property type="entry name" value="Plant_receptor-like_S/T_kinase"/>
</dbReference>
<evidence type="ECO:0000313" key="25">
    <source>
        <dbReference type="Proteomes" id="UP001497457"/>
    </source>
</evidence>
<keyword evidence="15 22" id="KW-1133">Transmembrane helix</keyword>
<dbReference type="Pfam" id="PF00560">
    <property type="entry name" value="LRR_1"/>
    <property type="match status" value="4"/>
</dbReference>
<keyword evidence="17" id="KW-0675">Receptor</keyword>
<evidence type="ECO:0000256" key="15">
    <source>
        <dbReference type="ARBA" id="ARBA00022989"/>
    </source>
</evidence>
<comment type="similarity">
    <text evidence="3">Belongs to the RLP family.</text>
</comment>
<dbReference type="PROSITE" id="PS00107">
    <property type="entry name" value="PROTEIN_KINASE_ATP"/>
    <property type="match status" value="1"/>
</dbReference>
<comment type="catalytic activity">
    <reaction evidence="19">
        <text>L-threonyl-[protein] + ATP = O-phospho-L-threonyl-[protein] + ADP + H(+)</text>
        <dbReference type="Rhea" id="RHEA:46608"/>
        <dbReference type="Rhea" id="RHEA-COMP:11060"/>
        <dbReference type="Rhea" id="RHEA-COMP:11605"/>
        <dbReference type="ChEBI" id="CHEBI:15378"/>
        <dbReference type="ChEBI" id="CHEBI:30013"/>
        <dbReference type="ChEBI" id="CHEBI:30616"/>
        <dbReference type="ChEBI" id="CHEBI:61977"/>
        <dbReference type="ChEBI" id="CHEBI:456216"/>
        <dbReference type="EC" id="2.7.11.1"/>
    </reaction>
</comment>
<dbReference type="Pfam" id="PF00069">
    <property type="entry name" value="Pkinase"/>
    <property type="match status" value="1"/>
</dbReference>
<evidence type="ECO:0000256" key="21">
    <source>
        <dbReference type="PROSITE-ProRule" id="PRU10141"/>
    </source>
</evidence>
<keyword evidence="18" id="KW-0325">Glycoprotein</keyword>
<dbReference type="FunFam" id="1.10.510.10:FF:000309">
    <property type="entry name" value="Leucine-rich repeat receptor-like protein kinase"/>
    <property type="match status" value="1"/>
</dbReference>
<feature type="transmembrane region" description="Helical" evidence="22">
    <location>
        <begin position="713"/>
        <end position="739"/>
    </location>
</feature>
<proteinExistence type="inferred from homology"/>
<keyword evidence="12 21" id="KW-0547">Nucleotide-binding</keyword>
<evidence type="ECO:0000256" key="13">
    <source>
        <dbReference type="ARBA" id="ARBA00022777"/>
    </source>
</evidence>
<keyword evidence="10" id="KW-0732">Signal</keyword>
<protein>
    <recommendedName>
        <fullName evidence="4">non-specific serine/threonine protein kinase</fullName>
        <ecNumber evidence="4">2.7.11.1</ecNumber>
    </recommendedName>
</protein>
<reference evidence="25" key="1">
    <citation type="submission" date="2024-06" db="EMBL/GenBank/DDBJ databases">
        <authorList>
            <person name="Ryan C."/>
        </authorList>
    </citation>
    <scope>NUCLEOTIDE SEQUENCE [LARGE SCALE GENOMIC DNA]</scope>
</reference>
<dbReference type="GO" id="GO:0004674">
    <property type="term" value="F:protein serine/threonine kinase activity"/>
    <property type="evidence" value="ECO:0007669"/>
    <property type="project" value="UniProtKB-KW"/>
</dbReference>
<dbReference type="InterPro" id="IPR017441">
    <property type="entry name" value="Protein_kinase_ATP_BS"/>
</dbReference>
<evidence type="ECO:0000256" key="7">
    <source>
        <dbReference type="ARBA" id="ARBA00022614"/>
    </source>
</evidence>
<dbReference type="PROSITE" id="PS00108">
    <property type="entry name" value="PROTEIN_KINASE_ST"/>
    <property type="match status" value="1"/>
</dbReference>
<dbReference type="Gene3D" id="3.30.200.20">
    <property type="entry name" value="Phosphorylase Kinase, domain 1"/>
    <property type="match status" value="1"/>
</dbReference>
<dbReference type="PANTHER" id="PTHR27008:SF443">
    <property type="entry name" value="LRR RECEPTOR-LIKE SERINE_THREONINE-PROTEIN KINASE IRK-RELATED"/>
    <property type="match status" value="1"/>
</dbReference>
<evidence type="ECO:0000256" key="17">
    <source>
        <dbReference type="ARBA" id="ARBA00023170"/>
    </source>
</evidence>
<keyword evidence="13" id="KW-0418">Kinase</keyword>
<evidence type="ECO:0000256" key="5">
    <source>
        <dbReference type="ARBA" id="ARBA00022475"/>
    </source>
</evidence>